<dbReference type="SMART" id="SM00668">
    <property type="entry name" value="CTLH"/>
    <property type="match status" value="1"/>
</dbReference>
<reference evidence="4 5" key="1">
    <citation type="submission" date="2018-11" db="EMBL/GenBank/DDBJ databases">
        <authorList>
            <consortium name="Pathogen Informatics"/>
        </authorList>
    </citation>
    <scope>NUCLEOTIDE SEQUENCE [LARGE SCALE GENOMIC DNA]</scope>
    <source>
        <strain>Denwood</strain>
        <strain evidence="5">Zambia</strain>
    </source>
</reference>
<keyword evidence="5" id="KW-1185">Reference proteome</keyword>
<evidence type="ECO:0000313" key="4">
    <source>
        <dbReference type="EMBL" id="VDP66965.1"/>
    </source>
</evidence>
<evidence type="ECO:0000256" key="1">
    <source>
        <dbReference type="ARBA" id="ARBA00022574"/>
    </source>
</evidence>
<sequence length="244" mass="27899">MRHLWRRRDIRLSTKGRVHCAAVCSVLLYGSETWLVTAEDIRKLLVFDHRCLRNIARISWHHRVEVMLEQNGDILYGQFNGVAAIKNDLIIARSRSLSVRDEEMLRLIGHGTYTQLSRESGITLEHNDATELRHAILEGRWLDAEAAIDKLAPMIGDLNSVEEVRFLILEQQFLENLEANEVMPAVTLLRNRITPMQRNTERVHTLASNFSNACSCVLVSIAIELSHMGRCRLPGWGSGDYHNH</sequence>
<protein>
    <recommendedName>
        <fullName evidence="3">CTLH domain-containing protein</fullName>
    </recommendedName>
</protein>
<proteinExistence type="predicted"/>
<evidence type="ECO:0000259" key="3">
    <source>
        <dbReference type="PROSITE" id="PS50897"/>
    </source>
</evidence>
<keyword evidence="1" id="KW-0853">WD repeat</keyword>
<dbReference type="InterPro" id="IPR006595">
    <property type="entry name" value="CTLH_C"/>
</dbReference>
<dbReference type="EMBL" id="UZAL01035115">
    <property type="protein sequence ID" value="VDP66965.1"/>
    <property type="molecule type" value="Genomic_DNA"/>
</dbReference>
<gene>
    <name evidence="4" type="ORF">SMTD_LOCUS14853</name>
</gene>
<organism evidence="4 5">
    <name type="scientific">Schistosoma mattheei</name>
    <dbReference type="NCBI Taxonomy" id="31246"/>
    <lineage>
        <taxon>Eukaryota</taxon>
        <taxon>Metazoa</taxon>
        <taxon>Spiralia</taxon>
        <taxon>Lophotrochozoa</taxon>
        <taxon>Platyhelminthes</taxon>
        <taxon>Trematoda</taxon>
        <taxon>Digenea</taxon>
        <taxon>Strigeidida</taxon>
        <taxon>Schistosomatoidea</taxon>
        <taxon>Schistosomatidae</taxon>
        <taxon>Schistosoma</taxon>
    </lineage>
</organism>
<evidence type="ECO:0000313" key="5">
    <source>
        <dbReference type="Proteomes" id="UP000269396"/>
    </source>
</evidence>
<dbReference type="PROSITE" id="PS50897">
    <property type="entry name" value="CTLH"/>
    <property type="match status" value="1"/>
</dbReference>
<dbReference type="PANTHER" id="PTHR22838">
    <property type="entry name" value="WD REPEAT PROTEIN 26-RELATED"/>
    <property type="match status" value="1"/>
</dbReference>
<dbReference type="InterPro" id="IPR051350">
    <property type="entry name" value="WD_repeat-ST_regulator"/>
</dbReference>
<feature type="domain" description="CTLH" evidence="3">
    <location>
        <begin position="125"/>
        <end position="184"/>
    </location>
</feature>
<evidence type="ECO:0000256" key="2">
    <source>
        <dbReference type="ARBA" id="ARBA00022737"/>
    </source>
</evidence>
<keyword evidence="2" id="KW-0677">Repeat</keyword>
<name>A0A3P8GJL6_9TREM</name>
<dbReference type="AlphaFoldDB" id="A0A3P8GJL6"/>
<accession>A0A3P8GJL6</accession>
<dbReference type="Proteomes" id="UP000269396">
    <property type="component" value="Unassembled WGS sequence"/>
</dbReference>
<dbReference type="PANTHER" id="PTHR22838:SF0">
    <property type="entry name" value="WD REPEAT-CONTAINING PROTEIN 26"/>
    <property type="match status" value="1"/>
</dbReference>